<sequence>MQSEPNNVILFPKWKKTLEEESLYALQEKRYEEALQKLNKLLSYQVDNYEILIAKLMCLMELSRYEEAQALCEELIQHKDDNYYHYLHMYLTILFQTNQYELLMEYAGAELADKQLPELFREQFTQLYDISKKMKVDIMVEKSILLQEELTEAVESDNHSEQWRIIENLRRIHASATDTILELLVNEHIHPVIKTAIINLLKDNHVTRSVDVQKFNINLKIIPDETEDIIENTLYQQILLSLKDTELKNPTLYAVIKQILHHYFFVLYPITPPRKEMSQIVRALTFIGQEYLNIHTETKDAIVQEDTVFHYVDEIKMCETLYLSIIEE</sequence>
<dbReference type="SUPFAM" id="SSF48452">
    <property type="entry name" value="TPR-like"/>
    <property type="match status" value="1"/>
</dbReference>
<dbReference type="AlphaFoldDB" id="A0A3D8Q061"/>
<dbReference type="Proteomes" id="UP000256520">
    <property type="component" value="Unassembled WGS sequence"/>
</dbReference>
<dbReference type="Gene3D" id="1.25.40.10">
    <property type="entry name" value="Tetratricopeptide repeat domain"/>
    <property type="match status" value="1"/>
</dbReference>
<dbReference type="EMBL" id="PIOD01000002">
    <property type="protein sequence ID" value="RDW21644.1"/>
    <property type="molecule type" value="Genomic_DNA"/>
</dbReference>
<comment type="caution">
    <text evidence="1">The sequence shown here is derived from an EMBL/GenBank/DDBJ whole genome shotgun (WGS) entry which is preliminary data.</text>
</comment>
<gene>
    <name evidence="1" type="ORF">CWR45_01870</name>
</gene>
<name>A0A3D8Q061_9BACI</name>
<organism evidence="1 2">
    <name type="scientific">Oceanobacillus chungangensis</name>
    <dbReference type="NCBI Taxonomy" id="1229152"/>
    <lineage>
        <taxon>Bacteria</taxon>
        <taxon>Bacillati</taxon>
        <taxon>Bacillota</taxon>
        <taxon>Bacilli</taxon>
        <taxon>Bacillales</taxon>
        <taxon>Bacillaceae</taxon>
        <taxon>Oceanobacillus</taxon>
    </lineage>
</organism>
<protein>
    <submittedName>
        <fullName evidence="1">Tetratricopeptide repeat-containing protein</fullName>
    </submittedName>
</protein>
<evidence type="ECO:0000313" key="1">
    <source>
        <dbReference type="EMBL" id="RDW21644.1"/>
    </source>
</evidence>
<dbReference type="RefSeq" id="WP_115748101.1">
    <property type="nucleotide sequence ID" value="NZ_PIOD01000002.1"/>
</dbReference>
<accession>A0A3D8Q061</accession>
<dbReference type="Pfam" id="PF14559">
    <property type="entry name" value="TPR_19"/>
    <property type="match status" value="1"/>
</dbReference>
<dbReference type="InterPro" id="IPR011990">
    <property type="entry name" value="TPR-like_helical_dom_sf"/>
</dbReference>
<evidence type="ECO:0000313" key="2">
    <source>
        <dbReference type="Proteomes" id="UP000256520"/>
    </source>
</evidence>
<proteinExistence type="predicted"/>
<reference evidence="2" key="1">
    <citation type="submission" date="2017-11" db="EMBL/GenBank/DDBJ databases">
        <authorList>
            <person name="Zhu W."/>
        </authorList>
    </citation>
    <scope>NUCLEOTIDE SEQUENCE [LARGE SCALE GENOMIC DNA]</scope>
    <source>
        <strain evidence="2">CAU 1051</strain>
    </source>
</reference>
<keyword evidence="2" id="KW-1185">Reference proteome</keyword>
<dbReference type="OrthoDB" id="2961242at2"/>
<dbReference type="SUPFAM" id="SSF116965">
    <property type="entry name" value="Hypothetical protein MPN330"/>
    <property type="match status" value="1"/>
</dbReference>